<comment type="caution">
    <text evidence="1">The sequence shown here is derived from an EMBL/GenBank/DDBJ whole genome shotgun (WGS) entry which is preliminary data.</text>
</comment>
<reference evidence="1" key="1">
    <citation type="submission" date="2023-11" db="EMBL/GenBank/DDBJ databases">
        <authorList>
            <person name="Poullet M."/>
        </authorList>
    </citation>
    <scope>NUCLEOTIDE SEQUENCE</scope>
    <source>
        <strain evidence="1">E1834</strain>
    </source>
</reference>
<keyword evidence="2" id="KW-1185">Reference proteome</keyword>
<organism evidence="1 2">
    <name type="scientific">Meloidogyne enterolobii</name>
    <name type="common">Root-knot nematode worm</name>
    <name type="synonym">Meloidogyne mayaguensis</name>
    <dbReference type="NCBI Taxonomy" id="390850"/>
    <lineage>
        <taxon>Eukaryota</taxon>
        <taxon>Metazoa</taxon>
        <taxon>Ecdysozoa</taxon>
        <taxon>Nematoda</taxon>
        <taxon>Chromadorea</taxon>
        <taxon>Rhabditida</taxon>
        <taxon>Tylenchina</taxon>
        <taxon>Tylenchomorpha</taxon>
        <taxon>Tylenchoidea</taxon>
        <taxon>Meloidogynidae</taxon>
        <taxon>Meloidogyninae</taxon>
        <taxon>Meloidogyne</taxon>
    </lineage>
</organism>
<accession>A0ACB1B7F8</accession>
<dbReference type="Proteomes" id="UP001497535">
    <property type="component" value="Unassembled WGS sequence"/>
</dbReference>
<dbReference type="EMBL" id="CAVMJV010000220">
    <property type="protein sequence ID" value="CAK5126051.1"/>
    <property type="molecule type" value="Genomic_DNA"/>
</dbReference>
<name>A0ACB1B7F8_MELEN</name>
<evidence type="ECO:0000313" key="1">
    <source>
        <dbReference type="EMBL" id="CAK5126051.1"/>
    </source>
</evidence>
<gene>
    <name evidence="1" type="ORF">MENTE1834_LOCUS48185</name>
</gene>
<protein>
    <submittedName>
        <fullName evidence="1">Uncharacterized protein</fullName>
    </submittedName>
</protein>
<proteinExistence type="predicted"/>
<evidence type="ECO:0000313" key="2">
    <source>
        <dbReference type="Proteomes" id="UP001497535"/>
    </source>
</evidence>
<sequence length="3156" mass="350338">MFIELFFSSRVYFADSKLDYIEFVDYDGKGRVQVLASTKLIQHPHAMSIFEDHIYYSDRRLQRLQLYPKYPNGTSREYPSHSFSKALGVIAIHPVLQPQIKENPCSTSGCSHICALGANGTFTCLCPSGHVIEEGGGGRQCVLDKRPFMLLVHKSMVIGAALNNEGESSNKKHLPHEIGGIVPISGLRNTDDAEYDPLTNELFYLEHGAPVLLMTATLMSSSMIHKTSLTSNNRSLILANQPPDDPSCMAYDWNGRNIYVGKKHSQTIEVVRTQGEQFHAVILHNDQSPTAVSNPVAIAVDSDRGLLFWLDQGKGGVSTKLAGADLDGNNPLVLVSTDLAELDHLALDTVNRRIYFTEAKAGRITSVSYSGQDKRYILNDAAKQPRAIAFFHNHIYYADTAFDKIMVGDVDTGSGDDQPPEFTEFRANVEHLTNMHVVHPANTRESHPCHNNNGNCEQLCIPRGQQNKFTCICGTGFAVDEETNKCKLFAESFLIIAGKNYIKSIPTDPLRSKVTAFDPLAGTTITSLDFHYDSKSIFWVDAAGLNKGISRLVLGESESRLIIKNNFGGFTIKSVAVDWVNSNLYFVNADSDRSNIEVAQLNGENRKILLTTRTETPTSLAIDPIARYIYWADQGQTPTIQRAWLDGTHKQVIVHTELKEPTDLIVDPNSHYLYWTDAGMDGIFRVNPMALHTTDGNSELKPELVRSDIAEATGIAIVGQNMYWTDRRLEKVFASTSKPNQSSLLLSPSTMIGDLPELSDLSAFDPLAQPKSNSPCHISESLRKSPFASHFQARHLQIVHALKVFRKGEFVKAKPDSFLMFIDGDRIVDATLVPDIKASSPLRDAFPPMPNIQQFDVDVNLRRIFFVTESPSGANISWFSISQPKQLRQIINAERLRTPELKEANRHISDMRLDWFTQKVYWTTGRSGKVYAYDINGNHIMTIATGDWTYAMALDPCSGLLFWSDSGYKVSGGSYEPRIERANMAGGQRRVLVREDLSLAATLAVDSREQRLYWADVNRLSIESIDYDGNNRRLIGIGFRAKSLDIWQNWLYMKCCGRPSKANKIFLFTKLISYCSPGTLRVFASEADIRTRNQWCSERTAHACAKNNGGCEQICHVVAADDLELGGGAGGTISAHRVQCACNDTFHIVKQPGEDIATQCAPNDAASGTKSGGSCEGPYNFQCVGDGSCIALDRTCDGKMDCADSSDESPGYCFVRFCPEDYYLCANRRCIQESGRCNGVNDCGDHSDELDCGNFKPGSRPGSSGSGSSTTTVCPPGAFACTNGHCINQSRVCDGHIDCQDENVSDENSKTCPGLPIDCRGVRIKCPKTNVCIQPSDLCDGYDDCGDLSDEQSLFCLNQPCSQHYARCPSGRCIPETWVCDGDIDCADGGWDETSTNCTDTNGKRVCVGKYLFQCDNSKCISRAFICDGEDDCGDGSDESTAHSCGNRTCMEDEFNCKSNKHLAQPKYECIPKTWLCDGDVTCVGGEDESEALCGVAKKACNKGEFRCSNNNCIHASWVCDGDNDCLDGSDEHANCTYQSCQPGLWQCKNHKCIPNSWRCDGNSDCDDGSDEKQCSTEEISSHNITGLAATSLLSGALNCGTSQFECQNGQCIEKQKVCDNNYDCSDRSDESPSCFVNECEQKEHPLCEQTCVDQVIGYKCSCENGFQINRADNKSCLDIDECLEGLSLCSHFCENKQGSYKCSCPEGMTLNPNGFTCKANEEPDPYLLLANKHYVRFISLDGSRYELVAQGFENLVSMDVDSVDDMVYLLDSGKLRIYRKSLHKLSEAPSSYEQIMRHNVFGIEGIAVDWIGRKLYSLNRQDRALRVCELDGRFCRTLIRDRISQPKAIVVHPKRGYLYFTEWSLQPYIAKVALDGSAPYGTADPVIKIAERDLGWPNALAIDYYSDRLFWGDAHLNELNWMDLQDGIHRRHRIPAKLTSHVASITVYNEYLFWSDWNLKQVIRADKWTANNESVLVTTLQLPNELRVVHPLRQPRWPNPCGDNNGGCSHLCLIGAGGSNFSCACPDQFYLLSNGRDCEANCTSRQFACSGTDSKCISKLWYCDGEKDCTDGDDEPGRDVCALGHSKCVMDKAYFYLALSSAKFTLFTDDCGDGSDERDCDKPCDDWMFKCSNTGKCIPKGFTCDGDDDCGDRSDEAEHICKNASRNCTAEEFRCSNHKCIPKSWKCDSEDDCGDGSDEPKPECDKVECPRGWSRCLNSYRCVPDWAFCNGQDDCRDGSDELPSRCPACEEQGEFKCVDCVDNSDEIDEQCGGTSRPCSESEFRCNEGRCIPHSKVCDGTIQCSDGLDESQCTLRKCADGYRKCDDGTCILEHKWCDRRRDCVNASDETHCEDYPNRRHCSPNEYGKYFINFFEFLNFSECANSVCISRKFMCDGDNDCGDNSDETNEQCKVAQCDPPLRFRCSHSKLCLNILQLCNGFNDCGEHDYSDEHLSMCSSFSEYGDCSTDEFKCTNGKCINATLACDRKDDCGDATDEIGCIKQNGKSCHSHSDNGGCRHLCTDVQDGYYCHCRDGFTTDPGNPSDCIDIDECKGNNTCSQMCLNTKGSYLCKCVDDYTSGVVIGAMNGKDCRANGEHPLIMIASDDKVLQLSLVGSRGRVNAATRKSPSNQQRSIGAVEFDPRREFMFWLDTYQRKLFRSALPKGNQSHEGQELLVNFGENISPLSMAVDYLTGNLYITATVSDLKLNEKSALATAAGRRKKRFSEPIPQPSSDGNGVIYVTTSDGRYRRTIVAGRLQIPTAIVTLPKLGRICFADAGFEAKIQCADMDGNKRQTIISDLIYSPTTMAVDEGRDNRIYWSDPKYHKVDSCLPDGSRRLTIARDTRTPWAIDVFENHLFWTSGKPINTGTSVSKDSQNLYIQDKFGRSRLQLVASAIDDVHSLRIQQRFARDMLRADSACAKVQCSHLCVELPSDGFRCLCPDGVTQFEDGTCGSARIEELPIPKQCSCQNGGHCLLDGTCDCGDFEGEFCQKPSSVSRQLIGRFGNGAYYALLLMFAMLVCLAVMTVLSILIYKRKSVLNKKRLASGEGSSIGGASVVTFHGNVISFSNPVLDADRQIQQQQRDNSLVEELHSSPLKLPQSREMSDIMTTTFTNPVYEHAETLDSFDDDNSSRRTKFENVDTGKINPVFEEKDKNKH</sequence>